<dbReference type="Proteomes" id="UP000179037">
    <property type="component" value="Unassembled WGS sequence"/>
</dbReference>
<protein>
    <recommendedName>
        <fullName evidence="1">EAL domain-containing protein</fullName>
    </recommendedName>
</protein>
<feature type="domain" description="EAL" evidence="1">
    <location>
        <begin position="1"/>
        <end position="185"/>
    </location>
</feature>
<proteinExistence type="predicted"/>
<accession>A0A1F6U122</accession>
<dbReference type="PROSITE" id="PS50883">
    <property type="entry name" value="EAL"/>
    <property type="match status" value="1"/>
</dbReference>
<dbReference type="GO" id="GO:0071111">
    <property type="term" value="F:cyclic-guanylate-specific phosphodiesterase activity"/>
    <property type="evidence" value="ECO:0007669"/>
    <property type="project" value="InterPro"/>
</dbReference>
<dbReference type="PANTHER" id="PTHR33121">
    <property type="entry name" value="CYCLIC DI-GMP PHOSPHODIESTERASE PDEF"/>
    <property type="match status" value="1"/>
</dbReference>
<comment type="caution">
    <text evidence="2">The sequence shown here is derived from an EMBL/GenBank/DDBJ whole genome shotgun (WGS) entry which is preliminary data.</text>
</comment>
<organism evidence="2 3">
    <name type="scientific">Candidatus Muproteobacteria bacterium RIFCSPLOWO2_01_FULL_60_18</name>
    <dbReference type="NCBI Taxonomy" id="1817768"/>
    <lineage>
        <taxon>Bacteria</taxon>
        <taxon>Pseudomonadati</taxon>
        <taxon>Pseudomonadota</taxon>
        <taxon>Candidatus Muproteobacteria</taxon>
    </lineage>
</organism>
<dbReference type="Pfam" id="PF00563">
    <property type="entry name" value="EAL"/>
    <property type="match status" value="1"/>
</dbReference>
<evidence type="ECO:0000259" key="1">
    <source>
        <dbReference type="PROSITE" id="PS50883"/>
    </source>
</evidence>
<sequence length="196" mass="22288">MRTACAQFRAWRDAGRPLTRLTVNLSFAEFRDTKLPEKVRRILEQAELPADCLELDIPGSYFDLGRDARCTAVTEEIRKLGVHLTLEDSRTGYSFVELLHRSPIDTLKIERDLVRDMHVDRDRATALQALIAMARVLKLRVVAEGVESEEELALLRQYGCDAVQGYLFSQAKPPEELNRLFASRKSHQATSSRMLG</sequence>
<dbReference type="InterPro" id="IPR001633">
    <property type="entry name" value="EAL_dom"/>
</dbReference>
<dbReference type="CDD" id="cd01948">
    <property type="entry name" value="EAL"/>
    <property type="match status" value="1"/>
</dbReference>
<name>A0A1F6U122_9PROT</name>
<dbReference type="AlphaFoldDB" id="A0A1F6U122"/>
<dbReference type="Gene3D" id="3.20.20.450">
    <property type="entry name" value="EAL domain"/>
    <property type="match status" value="1"/>
</dbReference>
<evidence type="ECO:0000313" key="3">
    <source>
        <dbReference type="Proteomes" id="UP000179037"/>
    </source>
</evidence>
<dbReference type="InterPro" id="IPR035919">
    <property type="entry name" value="EAL_sf"/>
</dbReference>
<reference evidence="2 3" key="1">
    <citation type="journal article" date="2016" name="Nat. Commun.">
        <title>Thousands of microbial genomes shed light on interconnected biogeochemical processes in an aquifer system.</title>
        <authorList>
            <person name="Anantharaman K."/>
            <person name="Brown C.T."/>
            <person name="Hug L.A."/>
            <person name="Sharon I."/>
            <person name="Castelle C.J."/>
            <person name="Probst A.J."/>
            <person name="Thomas B.C."/>
            <person name="Singh A."/>
            <person name="Wilkins M.J."/>
            <person name="Karaoz U."/>
            <person name="Brodie E.L."/>
            <person name="Williams K.H."/>
            <person name="Hubbard S.S."/>
            <person name="Banfield J.F."/>
        </authorList>
    </citation>
    <scope>NUCLEOTIDE SEQUENCE [LARGE SCALE GENOMIC DNA]</scope>
</reference>
<dbReference type="STRING" id="1817768.A3A87_00050"/>
<evidence type="ECO:0000313" key="2">
    <source>
        <dbReference type="EMBL" id="OGI51066.1"/>
    </source>
</evidence>
<dbReference type="InterPro" id="IPR050706">
    <property type="entry name" value="Cyclic-di-GMP_PDE-like"/>
</dbReference>
<dbReference type="EMBL" id="MFTC01000052">
    <property type="protein sequence ID" value="OGI51066.1"/>
    <property type="molecule type" value="Genomic_DNA"/>
</dbReference>
<gene>
    <name evidence="2" type="ORF">A3A87_00050</name>
</gene>
<dbReference type="SUPFAM" id="SSF141868">
    <property type="entry name" value="EAL domain-like"/>
    <property type="match status" value="1"/>
</dbReference>
<dbReference type="SMART" id="SM00052">
    <property type="entry name" value="EAL"/>
    <property type="match status" value="1"/>
</dbReference>
<dbReference type="PANTHER" id="PTHR33121:SF70">
    <property type="entry name" value="SIGNALING PROTEIN YKOW"/>
    <property type="match status" value="1"/>
</dbReference>